<keyword evidence="1" id="KW-1133">Transmembrane helix</keyword>
<accession>A0A5B0HLN8</accession>
<dbReference type="CDD" id="cd00761">
    <property type="entry name" value="Glyco_tranf_GTA_type"/>
    <property type="match status" value="1"/>
</dbReference>
<organism evidence="3 4">
    <name type="scientific">Paraburkholderia panacisoli</name>
    <dbReference type="NCBI Taxonomy" id="2603818"/>
    <lineage>
        <taxon>Bacteria</taxon>
        <taxon>Pseudomonadati</taxon>
        <taxon>Pseudomonadota</taxon>
        <taxon>Betaproteobacteria</taxon>
        <taxon>Burkholderiales</taxon>
        <taxon>Burkholderiaceae</taxon>
        <taxon>Paraburkholderia</taxon>
    </lineage>
</organism>
<dbReference type="InterPro" id="IPR001173">
    <property type="entry name" value="Glyco_trans_2-like"/>
</dbReference>
<feature type="domain" description="Glycosyltransferase 2-like" evidence="2">
    <location>
        <begin position="17"/>
        <end position="157"/>
    </location>
</feature>
<dbReference type="SUPFAM" id="SSF53448">
    <property type="entry name" value="Nucleotide-diphospho-sugar transferases"/>
    <property type="match status" value="1"/>
</dbReference>
<proteinExistence type="predicted"/>
<dbReference type="PANTHER" id="PTHR22916:SF64">
    <property type="entry name" value="TRANSFERASE, PUTATIVE-RELATED"/>
    <property type="match status" value="1"/>
</dbReference>
<dbReference type="RefSeq" id="WP_149668119.1">
    <property type="nucleotide sequence ID" value="NZ_VTUZ01000001.1"/>
</dbReference>
<feature type="transmembrane region" description="Helical" evidence="1">
    <location>
        <begin position="272"/>
        <end position="293"/>
    </location>
</feature>
<evidence type="ECO:0000313" key="3">
    <source>
        <dbReference type="EMBL" id="KAA1015992.1"/>
    </source>
</evidence>
<dbReference type="Proteomes" id="UP000325273">
    <property type="component" value="Unassembled WGS sequence"/>
</dbReference>
<name>A0A5B0HLN8_9BURK</name>
<gene>
    <name evidence="3" type="ORF">FVF58_01170</name>
</gene>
<evidence type="ECO:0000256" key="1">
    <source>
        <dbReference type="SAM" id="Phobius"/>
    </source>
</evidence>
<dbReference type="EMBL" id="VTUZ01000001">
    <property type="protein sequence ID" value="KAA1015992.1"/>
    <property type="molecule type" value="Genomic_DNA"/>
</dbReference>
<dbReference type="PANTHER" id="PTHR22916">
    <property type="entry name" value="GLYCOSYLTRANSFERASE"/>
    <property type="match status" value="1"/>
</dbReference>
<keyword evidence="1" id="KW-0472">Membrane</keyword>
<dbReference type="AlphaFoldDB" id="A0A5B0HLN8"/>
<comment type="caution">
    <text evidence="3">The sequence shown here is derived from an EMBL/GenBank/DDBJ whole genome shotgun (WGS) entry which is preliminary data.</text>
</comment>
<evidence type="ECO:0000313" key="4">
    <source>
        <dbReference type="Proteomes" id="UP000325273"/>
    </source>
</evidence>
<evidence type="ECO:0000259" key="2">
    <source>
        <dbReference type="Pfam" id="PF00535"/>
    </source>
</evidence>
<dbReference type="InterPro" id="IPR029044">
    <property type="entry name" value="Nucleotide-diphossugar_trans"/>
</dbReference>
<keyword evidence="3" id="KW-0808">Transferase</keyword>
<keyword evidence="1" id="KW-0812">Transmembrane</keyword>
<dbReference type="Gene3D" id="3.90.550.10">
    <property type="entry name" value="Spore Coat Polysaccharide Biosynthesis Protein SpsA, Chain A"/>
    <property type="match status" value="1"/>
</dbReference>
<protein>
    <submittedName>
        <fullName evidence="3">Glycosyltransferase family 2 protein</fullName>
    </submittedName>
</protein>
<sequence length="294" mass="33774">MYIVTTTAAHRVMKKVSIIVPCFNQQEFIAETLDSVLHQSYGHWECIIVDDGSTDGSAAVIEQYVKKDRRFQSFKKANGGVAAARNLGFAQASGELFVPLDGDDKIHPDFLQRAVDCFNTHPDTDLIHTGTQRIGESRKIWRLPAYSYEKLLWQNMIVNTTMYRREAFFGVGGYASEMVHGFEDWEFYVRLLNPKSRVRFVDAPLYLYRVKKNSRSTELVALGKVEESQRLIYTRNRAKYDECLENPISIFGKRMKEFAPFYSSRYRRTLRYVHIVYGAVTATLLVVVAGLLAH</sequence>
<keyword evidence="4" id="KW-1185">Reference proteome</keyword>
<reference evidence="3 4" key="1">
    <citation type="submission" date="2019-08" db="EMBL/GenBank/DDBJ databases">
        <title>Paraburkholderia sp. DCY113.</title>
        <authorList>
            <person name="Kang J."/>
        </authorList>
    </citation>
    <scope>NUCLEOTIDE SEQUENCE [LARGE SCALE GENOMIC DNA]</scope>
    <source>
        <strain evidence="3 4">DCY113</strain>
    </source>
</reference>
<dbReference type="GO" id="GO:0016758">
    <property type="term" value="F:hexosyltransferase activity"/>
    <property type="evidence" value="ECO:0007669"/>
    <property type="project" value="UniProtKB-ARBA"/>
</dbReference>
<dbReference type="Pfam" id="PF00535">
    <property type="entry name" value="Glycos_transf_2"/>
    <property type="match status" value="1"/>
</dbReference>